<protein>
    <submittedName>
        <fullName evidence="2">Uncharacterized protein</fullName>
    </submittedName>
</protein>
<name>A0A4Q1RDC7_9FIRM</name>
<keyword evidence="3" id="KW-1185">Reference proteome</keyword>
<accession>A0A4Q1RDC7</accession>
<dbReference type="AlphaFoldDB" id="A0A4Q1RDC7"/>
<dbReference type="EMBL" id="SDKC01000002">
    <property type="protein sequence ID" value="RXS72575.1"/>
    <property type="molecule type" value="Genomic_DNA"/>
</dbReference>
<gene>
    <name evidence="2" type="ORF">ETP43_16485</name>
</gene>
<reference evidence="2 3" key="1">
    <citation type="submission" date="2019-01" db="EMBL/GenBank/DDBJ databases">
        <title>Blautia sp. nov. KGMB01111 isolated human feces.</title>
        <authorList>
            <person name="Park J.-E."/>
            <person name="Kim J.-S."/>
            <person name="Park S.-H."/>
        </authorList>
    </citation>
    <scope>NUCLEOTIDE SEQUENCE [LARGE SCALE GENOMIC DNA]</scope>
    <source>
        <strain evidence="2 3">KGMB01111</strain>
    </source>
</reference>
<feature type="compositionally biased region" description="Basic and acidic residues" evidence="1">
    <location>
        <begin position="451"/>
        <end position="463"/>
    </location>
</feature>
<dbReference type="RefSeq" id="WP_129259691.1">
    <property type="nucleotide sequence ID" value="NZ_SDKC01000002.1"/>
</dbReference>
<evidence type="ECO:0000313" key="2">
    <source>
        <dbReference type="EMBL" id="RXS72575.1"/>
    </source>
</evidence>
<proteinExistence type="predicted"/>
<evidence type="ECO:0000256" key="1">
    <source>
        <dbReference type="SAM" id="MobiDB-lite"/>
    </source>
</evidence>
<dbReference type="Proteomes" id="UP000290106">
    <property type="component" value="Unassembled WGS sequence"/>
</dbReference>
<comment type="caution">
    <text evidence="2">The sequence shown here is derived from an EMBL/GenBank/DDBJ whole genome shotgun (WGS) entry which is preliminary data.</text>
</comment>
<evidence type="ECO:0000313" key="3">
    <source>
        <dbReference type="Proteomes" id="UP000290106"/>
    </source>
</evidence>
<feature type="region of interest" description="Disordered" evidence="1">
    <location>
        <begin position="451"/>
        <end position="475"/>
    </location>
</feature>
<sequence>MAFLTSSELFDTVFGMAPKNKETKQFLTKLADYLQGKQASPLAITMGKHIAAGGTMASFTCREDLFMDIADELYEYEIPYAPTATNDGKTGFIVRKQDEEQAMQVCKEMLQVKGKFCRVLTGEDIIKKVAISKEQDKSCIAVYGLTPGQAQLMKDRFAKYFEHAEIGLDQMEDGTMMITLLAKDAVKRNIRSAPDLCTVYLETILASTGPNRIKNEAYAELKIAMQDRLAKGFYDGKTNLNKTPLWIVGYGSQYITITANGFTYGRAVRRGDEIQFIPYEQADTTQPDYKQLLISYSSRIPFPIVTYNSTEVIHHFQRQTGEDMDVLDVSPSSQYRAYARGEKLLSKQLDQMVTRKIQNDQIMNMDGRQNEKFLHYIEALKELLKAFILGRIPKGYEPSDGKILQDILKKYQMDGEMYEQSLLAIRDIEAVTISASIERIADVEKKIEKERGMEVARKREEKKNRGRTKSTLEKE</sequence>
<organism evidence="2 3">
    <name type="scientific">Blautia faecicola</name>
    <dbReference type="NCBI Taxonomy" id="2509240"/>
    <lineage>
        <taxon>Bacteria</taxon>
        <taxon>Bacillati</taxon>
        <taxon>Bacillota</taxon>
        <taxon>Clostridia</taxon>
        <taxon>Lachnospirales</taxon>
        <taxon>Lachnospiraceae</taxon>
        <taxon>Blautia</taxon>
    </lineage>
</organism>
<dbReference type="OrthoDB" id="9863381at2"/>